<evidence type="ECO:0000256" key="3">
    <source>
        <dbReference type="ARBA" id="ARBA00022468"/>
    </source>
</evidence>
<dbReference type="InterPro" id="IPR046859">
    <property type="entry name" value="RGPA/RALGAPB_N"/>
</dbReference>
<keyword evidence="3" id="KW-0343">GTPase activation</keyword>
<dbReference type="InterPro" id="IPR001849">
    <property type="entry name" value="PH_domain"/>
</dbReference>
<dbReference type="InterPro" id="IPR039930">
    <property type="entry name" value="RALGAPB"/>
</dbReference>
<dbReference type="Gene3D" id="3.40.50.11210">
    <property type="entry name" value="Rap/Ran-GAP"/>
    <property type="match status" value="1"/>
</dbReference>
<dbReference type="SUPFAM" id="SSF111347">
    <property type="entry name" value="Rap/Ran-GAP"/>
    <property type="match status" value="1"/>
</dbReference>
<feature type="region of interest" description="Disordered" evidence="6">
    <location>
        <begin position="1693"/>
        <end position="1730"/>
    </location>
</feature>
<organism evidence="10 11">
    <name type="scientific">Pythium oligandrum</name>
    <name type="common">Mycoparasitic fungus</name>
    <dbReference type="NCBI Taxonomy" id="41045"/>
    <lineage>
        <taxon>Eukaryota</taxon>
        <taxon>Sar</taxon>
        <taxon>Stramenopiles</taxon>
        <taxon>Oomycota</taxon>
        <taxon>Peronosporomycetes</taxon>
        <taxon>Pythiales</taxon>
        <taxon>Pythiaceae</taxon>
        <taxon>Pythium</taxon>
    </lineage>
</organism>
<comment type="caution">
    <text evidence="10">The sequence shown here is derived from an EMBL/GenBank/DDBJ whole genome shotgun (WGS) entry which is preliminary data.</text>
</comment>
<dbReference type="OrthoDB" id="1749473at2759"/>
<dbReference type="Proteomes" id="UP000794436">
    <property type="component" value="Unassembled WGS sequence"/>
</dbReference>
<evidence type="ECO:0000313" key="11">
    <source>
        <dbReference type="Proteomes" id="UP000794436"/>
    </source>
</evidence>
<feature type="region of interest" description="Disordered" evidence="6">
    <location>
        <begin position="1326"/>
        <end position="1352"/>
    </location>
</feature>
<dbReference type="InterPro" id="IPR011993">
    <property type="entry name" value="PH-like_dom_sf"/>
</dbReference>
<dbReference type="InterPro" id="IPR016024">
    <property type="entry name" value="ARM-type_fold"/>
</dbReference>
<dbReference type="SUPFAM" id="SSF48371">
    <property type="entry name" value="ARM repeat"/>
    <property type="match status" value="1"/>
</dbReference>
<dbReference type="Gene3D" id="1.10.1070.11">
    <property type="entry name" value="Phosphatidylinositol 3-/4-kinase, catalytic domain"/>
    <property type="match status" value="1"/>
</dbReference>
<dbReference type="PROSITE" id="PS50085">
    <property type="entry name" value="RAPGAP"/>
    <property type="match status" value="1"/>
</dbReference>
<dbReference type="InterPro" id="IPR036940">
    <property type="entry name" value="PI3/4_kinase_cat_sf"/>
</dbReference>
<dbReference type="InterPro" id="IPR000331">
    <property type="entry name" value="Rap/Ran_GAP_dom"/>
</dbReference>
<feature type="domain" description="PI3K/PI4K catalytic" evidence="9">
    <location>
        <begin position="2027"/>
        <end position="2297"/>
    </location>
</feature>
<evidence type="ECO:0000313" key="10">
    <source>
        <dbReference type="EMBL" id="TMW68553.1"/>
    </source>
</evidence>
<dbReference type="PROSITE" id="PS50290">
    <property type="entry name" value="PI3_4_KINASE_3"/>
    <property type="match status" value="1"/>
</dbReference>
<dbReference type="EC" id="2.7.1.67" evidence="2"/>
<feature type="compositionally biased region" description="Basic and acidic residues" evidence="6">
    <location>
        <begin position="1721"/>
        <end position="1730"/>
    </location>
</feature>
<dbReference type="PROSITE" id="PS00916">
    <property type="entry name" value="PI3_4_KINASE_2"/>
    <property type="match status" value="1"/>
</dbReference>
<sequence length="2313" mass="259331">MFLQWIAKCELVAHSPDSYVLKKFSEKCQRSMCSLVVGFLSADNVDIADVLPSAHHIRWAMEIIGHSFALNMDDAEVIAGAIRIYERWLGIDANVKTKDQRPASMQKVEQSFIQDILGQMTLLFEERADSSRSGNDSSITKQVQLCSRVLDIFEAVAKRRGSQLSPQTWDRMIRLLLGAADGILHTSRSVIGNHLCGSLVRILFELYLRSLVFCGPRGELWNLLQKFYRRWIHRLLVIEQWNAVSIALTRSLMRHLQTQENSKEVEIAWTENRLQSKVELDPSLMTYAWYRLIRVVGHPSGFSDPEVFLTAIKGVSRLADEFMKREENPVVEWEDVLGALTTTIHKNRENQDAAINAQAEKRKKQNQAKGSAVVERVRSPPDVNTILRLLGPWLFDASLSRSQRFAACRSEALKCLGKLVCDFSGGRSKRIHWAYAVRSLMAVQGALLEEDDRIVASAVYTWSKVFGLYGNHTLRGAAVLTGPFHRAVERILRITERMGLDEPSIGGIPVILLRRACIEACSSLLTLHTHLPRGLVKEAEKTIVQASMAGIPGLLSTLPKYTSSQVVALLMNAIKIESDPTNLQMVLWLLTVAIQQEASLWSTGMASSRNSQVPVTILLLCSMISKAARYKPPVMFTLFECLRHLTLVWNELYYEAMNSVIHLVNACCDFIIASTPVLRTNRAPFFLDELMAAAYQCITEWVVAAPFLLSKQQVMTKIVNTVLDTNDKTGSLAANNSALPVREASQKLLSILMKHHSTYADNEGLNEKVVLAEVCGKENADANVECRFFSLNKKSILTVIEKPATAQSPTPETILIMRDASGRYVWRTKPRFKDGQRLTNVREYETYSEDKRADGAADNESFTESELSDDDDIALAQREEANSKDPLLQALRSTHQASSLMSWQTATNATGADATPTPPSAAIQAGEGNTGLTSVIERKAAAVGREERDRHESLFAGLLSAQSRADRDAASLSSMDGQSIKRCIKPEQPEKDSALESWEISRRMMTELGFLSVRNWGSVFAMKSGSSGSLLFDLEELDMLRSREAFEFGIAYVLSRGSEGGFDNVHVVSSADIDVGITTVSRDYQMFLRSLGERVDLSDSNGLAADATTSRFDGEVLYHAHHGGDACFYVPTLPVKYRDNQSYVDPVDLLERSNVLIVWNESQLNYTPGTMLWESTFRLPKPSSHVIIIIDPLGNDLYCVRISHDGSPLFNQRDVISREDDNYVDEGEVHCARVLGPLQDGMVVNGAWLAPLVRQTATNAAVIARAYQLYQASVGGANAISSSEGSRWSREHMITAIVEKYMRPQLPGEFYGGLFSDVAKRPASAHQERLFASQSRKRKPQQSSSLISSVTATRHSRGHFNMSFFSSASKSGIHKKPPTKPVRSFSERAIIDHTPSMSPSTDPEPPNERTMEGFLWLRVHVRRRRYCVLQGRILHVYNSQEEAARHLEPGAPIKKKIVVVGVKDAVELEKSVRAVLLGGNTSSAALENALVISTLRSKLIAVEAETYTEKQRWLHAMSCLNFATASSEKALFLTMLQDSSFFDAHVAVTLLHRYRDNPVAVDLIIDRLSEYAEHHVDDVEFYIQQIMHLVVNLEMTKTDKLVHLLLSICKAKAYVEHLGNCIHLALQLFWLLEAKIRDKEPKTYNLCAKLLMSIEAKVVNQQFEIPAASASPDAISKLLMQIPGMRERLIKMKQSTVQQNETEDHTKGTEHQPEDTSAPESKPETQDGDEAKMHRDLLLQWMEKERQKRYRYFHDQRDFVRALTDISEKMRLTEPPQERKKHLPAELTALIIPQMAYIPLGRVSDPFCRIARVLTEEGTVFSTHSRAPCLVCFEVIQDQVNAAGQRASFTRPKSVLSPRRSSSMLVTRVSTNSDSSSVASLVDEEVEVAGYIKKYCINGKYIVVEGEAHAEDAVNEDEDIDIGTFIEVEQSVSVLSPREDEQAALHVLEQHLGIAVMPVDAPSPRGDDQANASSSSIKANALVDESAGSLSSPEEHHQLIRHRSKEAYEFSLAKLMTDGGAFGERWSDKKERIRKSSPHGHLPGWNLVSLISKSNDDIRQEVFAMQLITKFQDIFQDNNLQLWLRPYRIVSTGKTTGLIETITDAQSLDSLKKREGYQSLRVHFERTYGKGDVNSREFKTAQRNFLHSLVAYSIVCYLLHIKDRHNGNIMLDTEGHLIHIDFGFMLGIAPGGNWSLETAPFKLTKEMVEVLGGIGSKLFGEFVQLFALGTLAAQRNAEKIITLVEIMMRNSTFPCFQGRDVSKELQKLRDRFMLHYTTEQIVKAVMKMIGTSYKNKWTKRYDQFQKLTNGIVP</sequence>
<dbReference type="CDD" id="cd00821">
    <property type="entry name" value="PH"/>
    <property type="match status" value="1"/>
</dbReference>
<dbReference type="InterPro" id="IPR035974">
    <property type="entry name" value="Rap/Ran-GAP_sf"/>
</dbReference>
<dbReference type="GO" id="GO:0005096">
    <property type="term" value="F:GTPase activator activity"/>
    <property type="evidence" value="ECO:0007669"/>
    <property type="project" value="UniProtKB-KW"/>
</dbReference>
<dbReference type="PANTHER" id="PTHR21344:SF1">
    <property type="entry name" value="RAL GTPASE-ACTIVATING PROTEIN SUBUNIT BETA"/>
    <property type="match status" value="1"/>
</dbReference>
<dbReference type="CDD" id="cd05168">
    <property type="entry name" value="PI4Kc_III_beta"/>
    <property type="match status" value="1"/>
</dbReference>
<dbReference type="FunFam" id="1.10.1070.11:FF:000016">
    <property type="entry name" value="PIK1p Phosphatidylinositol 4-kinase"/>
    <property type="match status" value="1"/>
</dbReference>
<evidence type="ECO:0000259" key="9">
    <source>
        <dbReference type="PROSITE" id="PS50290"/>
    </source>
</evidence>
<feature type="compositionally biased region" description="Acidic residues" evidence="6">
    <location>
        <begin position="861"/>
        <end position="870"/>
    </location>
</feature>
<dbReference type="InterPro" id="IPR011009">
    <property type="entry name" value="Kinase-like_dom_sf"/>
</dbReference>
<dbReference type="Pfam" id="PF00454">
    <property type="entry name" value="PI3_PI4_kinase"/>
    <property type="match status" value="1"/>
</dbReference>
<evidence type="ECO:0000256" key="5">
    <source>
        <dbReference type="ARBA" id="ARBA00022777"/>
    </source>
</evidence>
<dbReference type="EMBL" id="SPLM01000002">
    <property type="protein sequence ID" value="TMW68553.1"/>
    <property type="molecule type" value="Genomic_DNA"/>
</dbReference>
<dbReference type="InterPro" id="IPR000403">
    <property type="entry name" value="PI3/4_kinase_cat_dom"/>
</dbReference>
<protein>
    <recommendedName>
        <fullName evidence="2">1-phosphatidylinositol 4-kinase</fullName>
        <ecNumber evidence="2">2.7.1.67</ecNumber>
    </recommendedName>
</protein>
<dbReference type="FunFam" id="3.30.1010.10:FF:000038">
    <property type="entry name" value="Phosphatidylinositol 4-kinase beta 1"/>
    <property type="match status" value="1"/>
</dbReference>
<dbReference type="Pfam" id="PF02145">
    <property type="entry name" value="Rap_GAP"/>
    <property type="match status" value="1"/>
</dbReference>
<feature type="compositionally biased region" description="Basic and acidic residues" evidence="6">
    <location>
        <begin position="1702"/>
        <end position="1714"/>
    </location>
</feature>
<evidence type="ECO:0000256" key="6">
    <source>
        <dbReference type="SAM" id="MobiDB-lite"/>
    </source>
</evidence>
<dbReference type="SUPFAM" id="SSF50729">
    <property type="entry name" value="PH domain-like"/>
    <property type="match status" value="1"/>
</dbReference>
<dbReference type="Pfam" id="PF20412">
    <property type="entry name" value="RALGAPB_N"/>
    <property type="match status" value="1"/>
</dbReference>
<dbReference type="PROSITE" id="PS50003">
    <property type="entry name" value="PH_DOMAIN"/>
    <property type="match status" value="1"/>
</dbReference>
<evidence type="ECO:0000256" key="2">
    <source>
        <dbReference type="ARBA" id="ARBA00012169"/>
    </source>
</evidence>
<dbReference type="InterPro" id="IPR057754">
    <property type="entry name" value="PI4-kinase_beta/PIK1_cat"/>
</dbReference>
<comment type="catalytic activity">
    <reaction evidence="1">
        <text>a 1,2-diacyl-sn-glycero-3-phospho-(1D-myo-inositol) + ATP = a 1,2-diacyl-sn-glycero-3-phospho-(1D-myo-inositol 4-phosphate) + ADP + H(+)</text>
        <dbReference type="Rhea" id="RHEA:19877"/>
        <dbReference type="ChEBI" id="CHEBI:15378"/>
        <dbReference type="ChEBI" id="CHEBI:30616"/>
        <dbReference type="ChEBI" id="CHEBI:57880"/>
        <dbReference type="ChEBI" id="CHEBI:58178"/>
        <dbReference type="ChEBI" id="CHEBI:456216"/>
        <dbReference type="EC" id="2.7.1.67"/>
    </reaction>
</comment>
<evidence type="ECO:0000259" key="8">
    <source>
        <dbReference type="PROSITE" id="PS50085"/>
    </source>
</evidence>
<dbReference type="InterPro" id="IPR018936">
    <property type="entry name" value="PI3/4_kinase_CS"/>
</dbReference>
<gene>
    <name evidence="10" type="ORF">Poli38472_006021</name>
</gene>
<dbReference type="GO" id="GO:0004430">
    <property type="term" value="F:1-phosphatidylinositol 4-kinase activity"/>
    <property type="evidence" value="ECO:0007669"/>
    <property type="project" value="UniProtKB-EC"/>
</dbReference>
<keyword evidence="11" id="KW-1185">Reference proteome</keyword>
<keyword evidence="4" id="KW-0808">Transferase</keyword>
<accession>A0A8K1CTB5</accession>
<keyword evidence="5" id="KW-0418">Kinase</keyword>
<evidence type="ECO:0000259" key="7">
    <source>
        <dbReference type="PROSITE" id="PS50003"/>
    </source>
</evidence>
<dbReference type="GO" id="GO:0051056">
    <property type="term" value="P:regulation of small GTPase mediated signal transduction"/>
    <property type="evidence" value="ECO:0007669"/>
    <property type="project" value="InterPro"/>
</dbReference>
<evidence type="ECO:0000256" key="4">
    <source>
        <dbReference type="ARBA" id="ARBA00022679"/>
    </source>
</evidence>
<reference evidence="10" key="1">
    <citation type="submission" date="2019-03" db="EMBL/GenBank/DDBJ databases">
        <title>Long read genome sequence of the mycoparasitic Pythium oligandrum ATCC 38472 isolated from sugarbeet rhizosphere.</title>
        <authorList>
            <person name="Gaulin E."/>
        </authorList>
    </citation>
    <scope>NUCLEOTIDE SEQUENCE</scope>
    <source>
        <strain evidence="10">ATCC 38472_TT</strain>
    </source>
</reference>
<dbReference type="SUPFAM" id="SSF56112">
    <property type="entry name" value="Protein kinase-like (PK-like)"/>
    <property type="match status" value="1"/>
</dbReference>
<feature type="region of interest" description="Disordered" evidence="6">
    <location>
        <begin position="848"/>
        <end position="870"/>
    </location>
</feature>
<proteinExistence type="predicted"/>
<name>A0A8K1CTB5_PYTOL</name>
<feature type="domain" description="PH" evidence="7">
    <location>
        <begin position="1408"/>
        <end position="1522"/>
    </location>
</feature>
<feature type="domain" description="Rap-GAP" evidence="8">
    <location>
        <begin position="1034"/>
        <end position="1297"/>
    </location>
</feature>
<evidence type="ECO:0000256" key="1">
    <source>
        <dbReference type="ARBA" id="ARBA00001686"/>
    </source>
</evidence>
<dbReference type="Gene3D" id="3.30.1010.10">
    <property type="entry name" value="Phosphatidylinositol 3-kinase Catalytic Subunit, Chain A, domain 4"/>
    <property type="match status" value="1"/>
</dbReference>
<dbReference type="Gene3D" id="2.30.29.30">
    <property type="entry name" value="Pleckstrin-homology domain (PH domain)/Phosphotyrosine-binding domain (PTB)"/>
    <property type="match status" value="1"/>
</dbReference>
<dbReference type="PANTHER" id="PTHR21344">
    <property type="entry name" value="RAL GTPASE-ACTIVATING PROTEIN SUBUNIT BETA"/>
    <property type="match status" value="1"/>
</dbReference>
<dbReference type="SMART" id="SM00146">
    <property type="entry name" value="PI3Kc"/>
    <property type="match status" value="1"/>
</dbReference>